<feature type="non-terminal residue" evidence="2">
    <location>
        <position position="1"/>
    </location>
</feature>
<name>A0A382RI04_9ZZZZ</name>
<dbReference type="Gene3D" id="3.30.70.20">
    <property type="match status" value="1"/>
</dbReference>
<feature type="non-terminal residue" evidence="2">
    <location>
        <position position="321"/>
    </location>
</feature>
<dbReference type="InterPro" id="IPR017900">
    <property type="entry name" value="4Fe4S_Fe_S_CS"/>
</dbReference>
<protein>
    <recommendedName>
        <fullName evidence="1">4Fe-4S ferredoxin-type domain-containing protein</fullName>
    </recommendedName>
</protein>
<feature type="domain" description="4Fe-4S ferredoxin-type" evidence="1">
    <location>
        <begin position="279"/>
        <end position="308"/>
    </location>
</feature>
<dbReference type="Pfam" id="PF12838">
    <property type="entry name" value="Fer4_7"/>
    <property type="match status" value="1"/>
</dbReference>
<dbReference type="AlphaFoldDB" id="A0A382RI04"/>
<organism evidence="2">
    <name type="scientific">marine metagenome</name>
    <dbReference type="NCBI Taxonomy" id="408172"/>
    <lineage>
        <taxon>unclassified sequences</taxon>
        <taxon>metagenomes</taxon>
        <taxon>ecological metagenomes</taxon>
    </lineage>
</organism>
<dbReference type="PROSITE" id="PS00198">
    <property type="entry name" value="4FE4S_FER_1"/>
    <property type="match status" value="1"/>
</dbReference>
<dbReference type="InterPro" id="IPR017896">
    <property type="entry name" value="4Fe4S_Fe-S-bd"/>
</dbReference>
<dbReference type="EMBL" id="UINC01121871">
    <property type="protein sequence ID" value="SVC97329.1"/>
    <property type="molecule type" value="Genomic_DNA"/>
</dbReference>
<accession>A0A382RI04</accession>
<feature type="domain" description="4Fe-4S ferredoxin-type" evidence="1">
    <location>
        <begin position="246"/>
        <end position="276"/>
    </location>
</feature>
<sequence length="321" mass="35148">QKKIGAPVPLVKVATNPEEEIHTFAKDAEQQDIEHVLVGCCAEPAVFEQALAGKTLHFLDLKGKCFAPHSDTEKSHLKALKLINAEIRAASIRTHNKVPINPLRVGNKIVIYTEFAEGMKMAGKLGDLVAEGQGGLTFCISPETEGMDNSPLSDQRVSLVSVEGRLGNLRITLEPEPLSDGRSQKRYEIKADQLVVLAKTPPEGIIRRTGVHLVSSVDDEILEETARQIRDLVGYFHKPEHVFYNQDICAGGDKGIETCGRCITFCPYDAISRQTENSLRIEVDHLTCEGCGACVSACPTSALQFTEPAPQEIYARISDML</sequence>
<dbReference type="SUPFAM" id="SSF54862">
    <property type="entry name" value="4Fe-4S ferredoxins"/>
    <property type="match status" value="1"/>
</dbReference>
<evidence type="ECO:0000259" key="1">
    <source>
        <dbReference type="PROSITE" id="PS51379"/>
    </source>
</evidence>
<proteinExistence type="predicted"/>
<evidence type="ECO:0000313" key="2">
    <source>
        <dbReference type="EMBL" id="SVC97329.1"/>
    </source>
</evidence>
<gene>
    <name evidence="2" type="ORF">METZ01_LOCUS350183</name>
</gene>
<reference evidence="2" key="1">
    <citation type="submission" date="2018-05" db="EMBL/GenBank/DDBJ databases">
        <authorList>
            <person name="Lanie J.A."/>
            <person name="Ng W.-L."/>
            <person name="Kazmierczak K.M."/>
            <person name="Andrzejewski T.M."/>
            <person name="Davidsen T.M."/>
            <person name="Wayne K.J."/>
            <person name="Tettelin H."/>
            <person name="Glass J.I."/>
            <person name="Rusch D."/>
            <person name="Podicherti R."/>
            <person name="Tsui H.-C.T."/>
            <person name="Winkler M.E."/>
        </authorList>
    </citation>
    <scope>NUCLEOTIDE SEQUENCE</scope>
</reference>
<dbReference type="PROSITE" id="PS51379">
    <property type="entry name" value="4FE4S_FER_2"/>
    <property type="match status" value="2"/>
</dbReference>